<dbReference type="AlphaFoldDB" id="A0A369TCG7"/>
<dbReference type="Pfam" id="PF08240">
    <property type="entry name" value="ADH_N"/>
    <property type="match status" value="1"/>
</dbReference>
<accession>A0A369TCG7</accession>
<dbReference type="PANTHER" id="PTHR43401">
    <property type="entry name" value="L-THREONINE 3-DEHYDROGENASE"/>
    <property type="match status" value="1"/>
</dbReference>
<dbReference type="RefSeq" id="WP_114580974.1">
    <property type="nucleotide sequence ID" value="NZ_QPMH01000003.1"/>
</dbReference>
<name>A0A369TCG7_9PROT</name>
<dbReference type="EMBL" id="QPMH01000003">
    <property type="protein sequence ID" value="RDD63023.1"/>
    <property type="molecule type" value="Genomic_DNA"/>
</dbReference>
<keyword evidence="1" id="KW-0560">Oxidoreductase</keyword>
<organism evidence="4 5">
    <name type="scientific">Ferruginivarius sediminum</name>
    <dbReference type="NCBI Taxonomy" id="2661937"/>
    <lineage>
        <taxon>Bacteria</taxon>
        <taxon>Pseudomonadati</taxon>
        <taxon>Pseudomonadota</taxon>
        <taxon>Alphaproteobacteria</taxon>
        <taxon>Rhodospirillales</taxon>
        <taxon>Rhodospirillaceae</taxon>
        <taxon>Ferruginivarius</taxon>
    </lineage>
</organism>
<reference evidence="4 5" key="1">
    <citation type="submission" date="2018-07" db="EMBL/GenBank/DDBJ databases">
        <title>Venubactetium sediminum gen. nov., sp. nov., isolated from a marine solar saltern.</title>
        <authorList>
            <person name="Wang S."/>
        </authorList>
    </citation>
    <scope>NUCLEOTIDE SEQUENCE [LARGE SCALE GENOMIC DNA]</scope>
    <source>
        <strain evidence="4 5">WD2A32</strain>
    </source>
</reference>
<evidence type="ECO:0000313" key="4">
    <source>
        <dbReference type="EMBL" id="RDD63023.1"/>
    </source>
</evidence>
<dbReference type="InterPro" id="IPR013149">
    <property type="entry name" value="ADH-like_C"/>
</dbReference>
<dbReference type="InterPro" id="IPR036291">
    <property type="entry name" value="NAD(P)-bd_dom_sf"/>
</dbReference>
<dbReference type="InterPro" id="IPR050129">
    <property type="entry name" value="Zn_alcohol_dh"/>
</dbReference>
<evidence type="ECO:0000259" key="3">
    <source>
        <dbReference type="Pfam" id="PF08240"/>
    </source>
</evidence>
<dbReference type="InterPro" id="IPR013154">
    <property type="entry name" value="ADH-like_N"/>
</dbReference>
<dbReference type="Pfam" id="PF00107">
    <property type="entry name" value="ADH_zinc_N"/>
    <property type="match status" value="1"/>
</dbReference>
<comment type="caution">
    <text evidence="4">The sequence shown here is derived from an EMBL/GenBank/DDBJ whole genome shotgun (WGS) entry which is preliminary data.</text>
</comment>
<evidence type="ECO:0000256" key="1">
    <source>
        <dbReference type="ARBA" id="ARBA00023002"/>
    </source>
</evidence>
<dbReference type="Gene3D" id="3.90.180.10">
    <property type="entry name" value="Medium-chain alcohol dehydrogenases, catalytic domain"/>
    <property type="match status" value="1"/>
</dbReference>
<keyword evidence="5" id="KW-1185">Reference proteome</keyword>
<protein>
    <submittedName>
        <fullName evidence="4">Alcohol dehydrogenase</fullName>
    </submittedName>
</protein>
<proteinExistence type="predicted"/>
<feature type="domain" description="Alcohol dehydrogenase-like N-terminal" evidence="3">
    <location>
        <begin position="26"/>
        <end position="148"/>
    </location>
</feature>
<dbReference type="SUPFAM" id="SSF50129">
    <property type="entry name" value="GroES-like"/>
    <property type="match status" value="1"/>
</dbReference>
<dbReference type="PANTHER" id="PTHR43401:SF1">
    <property type="entry name" value="ENOYL REDUCTASE (ER) DOMAIN-CONTAINING PROTEIN"/>
    <property type="match status" value="1"/>
</dbReference>
<dbReference type="GO" id="GO:0016491">
    <property type="term" value="F:oxidoreductase activity"/>
    <property type="evidence" value="ECO:0007669"/>
    <property type="project" value="UniProtKB-KW"/>
</dbReference>
<dbReference type="Gene3D" id="3.40.50.720">
    <property type="entry name" value="NAD(P)-binding Rossmann-like Domain"/>
    <property type="match status" value="1"/>
</dbReference>
<sequence length="377" mass="40607">MVRAAVMPEPMVPVEIREFAEPTLQDNAVLLETVFSEVCGTDVHLRHGRLAGVPYPIIPGHVSVGRVEAVNGEVRDIDGNDVRPGSLVTFLDVHGTCHRCWYCLVAKETTKCPERHVYGITHSATEGLLGGWSERIYLQPDVHILTLPDGLDPRTVIAAGCALPTALHAIERAEISIGDRVVVQGAGPVGINAAILARLSGAGEVFIVDPVETRLEGARRLGVSAGVRIDPEDPGRHIRAIREMTGQRGADVTIEAAGVPQAFKEGIAMTRDGGRYVVVGHYTDTGSASVNPHTDINKKHLEIRGTWGSDLSHFYRMLDVLKRHGNDVGNGLGWDEMIGGVYSLGEVNMALDDVENGRLIKAIICPNGDRPSIVGYP</sequence>
<evidence type="ECO:0000259" key="2">
    <source>
        <dbReference type="Pfam" id="PF00107"/>
    </source>
</evidence>
<dbReference type="Proteomes" id="UP000253941">
    <property type="component" value="Unassembled WGS sequence"/>
</dbReference>
<gene>
    <name evidence="4" type="ORF">DRB17_04415</name>
</gene>
<dbReference type="SUPFAM" id="SSF51735">
    <property type="entry name" value="NAD(P)-binding Rossmann-fold domains"/>
    <property type="match status" value="1"/>
</dbReference>
<evidence type="ECO:0000313" key="5">
    <source>
        <dbReference type="Proteomes" id="UP000253941"/>
    </source>
</evidence>
<dbReference type="CDD" id="cd08231">
    <property type="entry name" value="MDR_TM0436_like"/>
    <property type="match status" value="1"/>
</dbReference>
<dbReference type="InterPro" id="IPR011032">
    <property type="entry name" value="GroES-like_sf"/>
</dbReference>
<feature type="domain" description="Alcohol dehydrogenase-like C-terminal" evidence="2">
    <location>
        <begin position="188"/>
        <end position="322"/>
    </location>
</feature>